<dbReference type="KEGG" id="pkz:C5L36_0A02640"/>
<reference evidence="1 2" key="1">
    <citation type="submission" date="2018-06" db="EMBL/GenBank/DDBJ databases">
        <title>Population genomics shows no distinction between pathogenic Candida krusei and environmental Pichia kudriavzevii: One species, four names.</title>
        <authorList>
            <person name="Douglass A.P."/>
            <person name="Offei B."/>
            <person name="Braun-Galleani S."/>
            <person name="Coughlan A.Y."/>
            <person name="Martos A."/>
            <person name="Ortiz-Merino R.A."/>
            <person name="Byrne K.P."/>
            <person name="Wolfe K.H."/>
        </authorList>
    </citation>
    <scope>NUCLEOTIDE SEQUENCE [LARGE SCALE GENOMIC DNA]</scope>
    <source>
        <strain evidence="1 2">CBS573</strain>
    </source>
</reference>
<name>A0A2U9QXA9_PICKU</name>
<organism evidence="1 2">
    <name type="scientific">Pichia kudriavzevii</name>
    <name type="common">Yeast</name>
    <name type="synonym">Issatchenkia orientalis</name>
    <dbReference type="NCBI Taxonomy" id="4909"/>
    <lineage>
        <taxon>Eukaryota</taxon>
        <taxon>Fungi</taxon>
        <taxon>Dikarya</taxon>
        <taxon>Ascomycota</taxon>
        <taxon>Saccharomycotina</taxon>
        <taxon>Pichiomycetes</taxon>
        <taxon>Pichiales</taxon>
        <taxon>Pichiaceae</taxon>
        <taxon>Pichia</taxon>
    </lineage>
</organism>
<dbReference type="Proteomes" id="UP000249293">
    <property type="component" value="Chromosome 1"/>
</dbReference>
<protein>
    <recommendedName>
        <fullName evidence="3">CST complex subunit Stn1 N-terminal domain-containing protein</fullName>
    </recommendedName>
</protein>
<dbReference type="VEuPathDB" id="FungiDB:C5L36_0A02640"/>
<gene>
    <name evidence="1" type="ORF">C5L36_0A02640</name>
</gene>
<evidence type="ECO:0000313" key="1">
    <source>
        <dbReference type="EMBL" id="AWU73661.1"/>
    </source>
</evidence>
<evidence type="ECO:0000313" key="2">
    <source>
        <dbReference type="Proteomes" id="UP000249293"/>
    </source>
</evidence>
<proteinExistence type="predicted"/>
<dbReference type="STRING" id="4909.A0A2U9QXA9"/>
<dbReference type="RefSeq" id="XP_029319138.1">
    <property type="nucleotide sequence ID" value="XM_029463278.1"/>
</dbReference>
<keyword evidence="2" id="KW-1185">Reference proteome</keyword>
<accession>A0A2U9QXA9</accession>
<sequence>MNPLKNSREPNYSSIVDTSHGGLETKVSFYNRDGVPFYRPETFHLAPTMGGNGQALPISVRDLAGSTPLGETYRNEGARLGSEGVRLLGNWPVGKVRIVGRVVGEARVDDGSSGYALEVAGKIAAVDSEMLGSLVAVEGSVLNVAGGVVCVRGEKCHRVREAEQIKWWGEVVQTREMLRKPWIQHEVIVIDDDNDNDQGGSDSINNWLNEDVYNGVNSLKELENEVTLKTPTLAIVEATLVGELVDKTLGSTPRTVEAAQRLLAVRFLVAGTPLVPTLLEAATQELLGILLKRLQEKGVICITAEGVIDKSVLLNHVAALREWVTNVNREFREIMLGEVLSLLWEKCTLETAVSLVDVVSQKSLKYNRDSRSWSKRGDQGKH</sequence>
<evidence type="ECO:0008006" key="3">
    <source>
        <dbReference type="Google" id="ProtNLM"/>
    </source>
</evidence>
<dbReference type="Gene3D" id="2.40.50.1040">
    <property type="match status" value="1"/>
</dbReference>
<dbReference type="EMBL" id="CP028773">
    <property type="protein sequence ID" value="AWU73661.1"/>
    <property type="molecule type" value="Genomic_DNA"/>
</dbReference>
<dbReference type="GeneID" id="40381371"/>
<dbReference type="AlphaFoldDB" id="A0A2U9QXA9"/>